<sequence length="98" mass="10857">MPGIRLIETGGHVPGHQSVLIHLAQTGPVLLAIDAIPRTTDLDAETREISAFDMDAASVRASTRKLTGIAERENVTLIICEHDREQWEHLKKAPECYM</sequence>
<proteinExistence type="predicted"/>
<gene>
    <name evidence="1" type="ORF">KDAU_53470</name>
</gene>
<dbReference type="AlphaFoldDB" id="A0A401ZME6"/>
<comment type="caution">
    <text evidence="1">The sequence shown here is derived from an EMBL/GenBank/DDBJ whole genome shotgun (WGS) entry which is preliminary data.</text>
</comment>
<keyword evidence="2" id="KW-1185">Reference proteome</keyword>
<reference evidence="2" key="1">
    <citation type="submission" date="2018-12" db="EMBL/GenBank/DDBJ databases">
        <title>Tengunoibacter tsumagoiensis gen. nov., sp. nov., Dictyobacter kobayashii sp. nov., D. alpinus sp. nov., and D. joshuensis sp. nov. and description of Dictyobacteraceae fam. nov. within the order Ktedonobacterales isolated from Tengu-no-mugimeshi.</title>
        <authorList>
            <person name="Wang C.M."/>
            <person name="Zheng Y."/>
            <person name="Sakai Y."/>
            <person name="Toyoda A."/>
            <person name="Minakuchi Y."/>
            <person name="Abe K."/>
            <person name="Yokota A."/>
            <person name="Yabe S."/>
        </authorList>
    </citation>
    <scope>NUCLEOTIDE SEQUENCE [LARGE SCALE GENOMIC DNA]</scope>
    <source>
        <strain evidence="2">S-27</strain>
    </source>
</reference>
<evidence type="ECO:0000313" key="2">
    <source>
        <dbReference type="Proteomes" id="UP000287224"/>
    </source>
</evidence>
<evidence type="ECO:0008006" key="3">
    <source>
        <dbReference type="Google" id="ProtNLM"/>
    </source>
</evidence>
<organism evidence="1 2">
    <name type="scientific">Dictyobacter aurantiacus</name>
    <dbReference type="NCBI Taxonomy" id="1936993"/>
    <lineage>
        <taxon>Bacteria</taxon>
        <taxon>Bacillati</taxon>
        <taxon>Chloroflexota</taxon>
        <taxon>Ktedonobacteria</taxon>
        <taxon>Ktedonobacterales</taxon>
        <taxon>Dictyobacteraceae</taxon>
        <taxon>Dictyobacter</taxon>
    </lineage>
</organism>
<dbReference type="Proteomes" id="UP000287224">
    <property type="component" value="Unassembled WGS sequence"/>
</dbReference>
<name>A0A401ZME6_9CHLR</name>
<accession>A0A401ZME6</accession>
<dbReference type="EMBL" id="BIFQ01000002">
    <property type="protein sequence ID" value="GCE08018.1"/>
    <property type="molecule type" value="Genomic_DNA"/>
</dbReference>
<dbReference type="InterPro" id="IPR036866">
    <property type="entry name" value="RibonucZ/Hydroxyglut_hydro"/>
</dbReference>
<dbReference type="SUPFAM" id="SSF56281">
    <property type="entry name" value="Metallo-hydrolase/oxidoreductase"/>
    <property type="match status" value="1"/>
</dbReference>
<protein>
    <recommendedName>
        <fullName evidence="3">Metallo-beta-lactamase domain-containing protein</fullName>
    </recommendedName>
</protein>
<evidence type="ECO:0000313" key="1">
    <source>
        <dbReference type="EMBL" id="GCE08018.1"/>
    </source>
</evidence>
<dbReference type="Gene3D" id="3.60.15.10">
    <property type="entry name" value="Ribonuclease Z/Hydroxyacylglutathione hydrolase-like"/>
    <property type="match status" value="1"/>
</dbReference>